<evidence type="ECO:0000313" key="3">
    <source>
        <dbReference type="Proteomes" id="UP001500642"/>
    </source>
</evidence>
<feature type="compositionally biased region" description="Low complexity" evidence="1">
    <location>
        <begin position="99"/>
        <end position="111"/>
    </location>
</feature>
<feature type="region of interest" description="Disordered" evidence="1">
    <location>
        <begin position="188"/>
        <end position="218"/>
    </location>
</feature>
<feature type="compositionally biased region" description="Basic and acidic residues" evidence="1">
    <location>
        <begin position="114"/>
        <end position="130"/>
    </location>
</feature>
<dbReference type="SUPFAM" id="SSF53756">
    <property type="entry name" value="UDP-Glycosyltransferase/glycogen phosphorylase"/>
    <property type="match status" value="1"/>
</dbReference>
<dbReference type="Proteomes" id="UP001500642">
    <property type="component" value="Unassembled WGS sequence"/>
</dbReference>
<gene>
    <name evidence="2" type="ORF">GCM10023167_17240</name>
</gene>
<sequence length="412" mass="42692">MCHVIVGPPHHGVTRYGLALVDACTSSPGGFTHRLVHLGDREDLTPPSSVEADIIHVTFTDHLFGSDPEAAARAVARLVAEARRPGPVAGLLYDPADGGAPAGEAAQAVSGTGEESRRAGETEGRIGEAGDRPRLTVSVHDVPQPAEGEERYARRARGYAALAEQADAVVVNSAHEAAFFDSDASVIPLPIEDPRPQPPATAGREDGTRQVDGAGDSAGDAAVPMVGLLGFVYPGKGYERVIEAAPAGVLVRALGAVATGHDDYAAQLSALAAERGVDFEVTGYVPDSALAAELDAVTVPVCPHRHVSASGSLNTWIAHNRRVVVADGPYMREVAERWSERVVLAGERGPGQGAAVVHDAPGGASGGDVPDLATAIESMLADPASAWCAEPPPAWGWPELAAAYTRLWSELT</sequence>
<evidence type="ECO:0000256" key="1">
    <source>
        <dbReference type="SAM" id="MobiDB-lite"/>
    </source>
</evidence>
<dbReference type="Gene3D" id="3.40.50.2000">
    <property type="entry name" value="Glycogen Phosphorylase B"/>
    <property type="match status" value="1"/>
</dbReference>
<keyword evidence="3" id="KW-1185">Reference proteome</keyword>
<protein>
    <submittedName>
        <fullName evidence="2">Uncharacterized protein</fullName>
    </submittedName>
</protein>
<feature type="region of interest" description="Disordered" evidence="1">
    <location>
        <begin position="99"/>
        <end position="130"/>
    </location>
</feature>
<proteinExistence type="predicted"/>
<organism evidence="2 3">
    <name type="scientific">Brevibacterium pityocampae</name>
    <dbReference type="NCBI Taxonomy" id="506594"/>
    <lineage>
        <taxon>Bacteria</taxon>
        <taxon>Bacillati</taxon>
        <taxon>Actinomycetota</taxon>
        <taxon>Actinomycetes</taxon>
        <taxon>Micrococcales</taxon>
        <taxon>Brevibacteriaceae</taxon>
        <taxon>Brevibacterium</taxon>
    </lineage>
</organism>
<dbReference type="EMBL" id="BAABGL010000011">
    <property type="protein sequence ID" value="GAA4390587.1"/>
    <property type="molecule type" value="Genomic_DNA"/>
</dbReference>
<comment type="caution">
    <text evidence="2">The sequence shown here is derived from an EMBL/GenBank/DDBJ whole genome shotgun (WGS) entry which is preliminary data.</text>
</comment>
<name>A0ABP8JGP4_9MICO</name>
<accession>A0ABP8JGP4</accession>
<reference evidence="3" key="1">
    <citation type="journal article" date="2019" name="Int. J. Syst. Evol. Microbiol.">
        <title>The Global Catalogue of Microorganisms (GCM) 10K type strain sequencing project: providing services to taxonomists for standard genome sequencing and annotation.</title>
        <authorList>
            <consortium name="The Broad Institute Genomics Platform"/>
            <consortium name="The Broad Institute Genome Sequencing Center for Infectious Disease"/>
            <person name="Wu L."/>
            <person name="Ma J."/>
        </authorList>
    </citation>
    <scope>NUCLEOTIDE SEQUENCE [LARGE SCALE GENOMIC DNA]</scope>
    <source>
        <strain evidence="3">JCM 17808</strain>
    </source>
</reference>
<evidence type="ECO:0000313" key="2">
    <source>
        <dbReference type="EMBL" id="GAA4390587.1"/>
    </source>
</evidence>